<feature type="transmembrane region" description="Helical" evidence="2">
    <location>
        <begin position="462"/>
        <end position="481"/>
    </location>
</feature>
<evidence type="ECO:0000313" key="3">
    <source>
        <dbReference type="EMBL" id="AKT37795.1"/>
    </source>
</evidence>
<dbReference type="EMBL" id="CP012159">
    <property type="protein sequence ID" value="AKT37795.1"/>
    <property type="molecule type" value="Genomic_DNA"/>
</dbReference>
<organism evidence="3 4">
    <name type="scientific">Chondromyces crocatus</name>
    <dbReference type="NCBI Taxonomy" id="52"/>
    <lineage>
        <taxon>Bacteria</taxon>
        <taxon>Pseudomonadati</taxon>
        <taxon>Myxococcota</taxon>
        <taxon>Polyangia</taxon>
        <taxon>Polyangiales</taxon>
        <taxon>Polyangiaceae</taxon>
        <taxon>Chondromyces</taxon>
    </lineage>
</organism>
<keyword evidence="2" id="KW-0472">Membrane</keyword>
<evidence type="ECO:0000256" key="1">
    <source>
        <dbReference type="SAM" id="MobiDB-lite"/>
    </source>
</evidence>
<feature type="transmembrane region" description="Helical" evidence="2">
    <location>
        <begin position="303"/>
        <end position="325"/>
    </location>
</feature>
<protein>
    <submittedName>
        <fullName evidence="3">Uncharacterized protein</fullName>
    </submittedName>
</protein>
<feature type="transmembrane region" description="Helical" evidence="2">
    <location>
        <begin position="354"/>
        <end position="377"/>
    </location>
</feature>
<keyword evidence="2" id="KW-0812">Transmembrane</keyword>
<feature type="transmembrane region" description="Helical" evidence="2">
    <location>
        <begin position="438"/>
        <end position="456"/>
    </location>
</feature>
<dbReference type="InterPro" id="IPR027417">
    <property type="entry name" value="P-loop_NTPase"/>
</dbReference>
<feature type="region of interest" description="Disordered" evidence="1">
    <location>
        <begin position="121"/>
        <end position="171"/>
    </location>
</feature>
<evidence type="ECO:0000313" key="4">
    <source>
        <dbReference type="Proteomes" id="UP000067626"/>
    </source>
</evidence>
<feature type="compositionally biased region" description="Low complexity" evidence="1">
    <location>
        <begin position="74"/>
        <end position="84"/>
    </location>
</feature>
<accession>A0A0K1EA97</accession>
<name>A0A0K1EA97_CHOCO</name>
<gene>
    <name evidence="3" type="ORF">CMC5_019370</name>
</gene>
<dbReference type="SUPFAM" id="SSF52540">
    <property type="entry name" value="P-loop containing nucleoside triphosphate hydrolases"/>
    <property type="match status" value="1"/>
</dbReference>
<dbReference type="Proteomes" id="UP000067626">
    <property type="component" value="Chromosome"/>
</dbReference>
<sequence>MRRGAGWREPRAFVTVVFALASFLCASAGWGIPKAAAQDADPAGAGTAAAAAQGTPPSPAATPPPAAPTPAPVPTVEAARTAEPVPAVEAARTAEPVPVVAPPAASPEPVVEAVRAVEPAPAKAVEPAPTVDPAAADPASTAETSPPADPAAPADSAAPVDEAAAQERRTRVEALAQEAKDVAHGNEAADALLQRVMTELSALRPLVERAIADANAATSADAPTPAWAVEVLADEETLDATRVLLLHRLTHTGRDAALGVDRAGLEQLRAEVWHIETRARWSFARRDALRGELFEAFGDPFNIAALSVRGGLVLVVLVLAALAASKRQRLLDSGRSILLRAVRRPRLQRVVERVHGVVSVLSGPLLFLFLLWGFHWALGPTVMHLHAVALIYDLLVWYAVYRIVIVALERLVAARAGSPSTLFGPPLGGKILSAVRTVGRYALFVAFVRMIVQFVAGPGYLHHAVGRIASLGTLVVIWVLMRRFRDDICDAYLRRHDTGALASAVRATRHKWYGFFVALIAFLSLALAALGRWLRSFLLGFEQSHRLLAFLFRRRLEKRLGANGNDASLSDDPDLPAELLADLPEVPIEDPAKGLDYYPDLDRFEELLAAWKDSPRIGSLLLVGGAGSGKTSWLRAAERAAGDIPSQRIALKQRMLTPEAVVSTLGAALAAPPEALADPHALAAWLRKQPRRLLILDDLEHLFLRGLDTWGAWEAFLDIVEYSAPSMFWLCALAEHPHRFVLFARGEIPVFRAVVELEPWPEEKLGELLGGRVRASGYELSFDDLMTDDEDPDPAAQAAGTERDFRRLIWDYAQGCPRVALHYWLRSLQVAGERRLRVKLFRGPSEDTLEDLGEVERFVLASVVWHDSLTPQEASLSLSFPRLPCEDALAKLLELGVVDDHGGRHRVTTPWQSAVTSFLLRKHLIQP</sequence>
<feature type="compositionally biased region" description="Pro residues" evidence="1">
    <location>
        <begin position="56"/>
        <end position="73"/>
    </location>
</feature>
<keyword evidence="4" id="KW-1185">Reference proteome</keyword>
<feature type="compositionally biased region" description="Low complexity" evidence="1">
    <location>
        <begin position="36"/>
        <end position="55"/>
    </location>
</feature>
<dbReference type="KEGG" id="ccro:CMC5_019370"/>
<dbReference type="OrthoDB" id="5523734at2"/>
<reference evidence="3 4" key="1">
    <citation type="submission" date="2015-07" db="EMBL/GenBank/DDBJ databases">
        <title>Genome analysis of myxobacterium Chondromyces crocatus Cm c5 reveals a high potential for natural compound synthesis and the genetic basis for the loss of fruiting body formation.</title>
        <authorList>
            <person name="Zaburannyi N."/>
            <person name="Bunk B."/>
            <person name="Maier J."/>
            <person name="Overmann J."/>
            <person name="Mueller R."/>
        </authorList>
    </citation>
    <scope>NUCLEOTIDE SEQUENCE [LARGE SCALE GENOMIC DNA]</scope>
    <source>
        <strain evidence="3 4">Cm c5</strain>
    </source>
</reference>
<dbReference type="STRING" id="52.CMC5_019370"/>
<dbReference type="AlphaFoldDB" id="A0A0K1EA97"/>
<feature type="region of interest" description="Disordered" evidence="1">
    <location>
        <begin position="36"/>
        <end position="84"/>
    </location>
</feature>
<dbReference type="RefSeq" id="WP_050430113.1">
    <property type="nucleotide sequence ID" value="NZ_CP012159.1"/>
</dbReference>
<keyword evidence="2" id="KW-1133">Transmembrane helix</keyword>
<proteinExistence type="predicted"/>
<feature type="compositionally biased region" description="Low complexity" evidence="1">
    <location>
        <begin position="121"/>
        <end position="163"/>
    </location>
</feature>
<feature type="transmembrane region" description="Helical" evidence="2">
    <location>
        <begin position="383"/>
        <end position="401"/>
    </location>
</feature>
<evidence type="ECO:0000256" key="2">
    <source>
        <dbReference type="SAM" id="Phobius"/>
    </source>
</evidence>
<feature type="transmembrane region" description="Helical" evidence="2">
    <location>
        <begin position="512"/>
        <end position="534"/>
    </location>
</feature>